<evidence type="ECO:0000313" key="3">
    <source>
        <dbReference type="Proteomes" id="UP000198949"/>
    </source>
</evidence>
<name>A0A1G6ZAL4_9ACTN</name>
<organism evidence="2 3">
    <name type="scientific">Glycomyces harbinensis</name>
    <dbReference type="NCBI Taxonomy" id="58114"/>
    <lineage>
        <taxon>Bacteria</taxon>
        <taxon>Bacillati</taxon>
        <taxon>Actinomycetota</taxon>
        <taxon>Actinomycetes</taxon>
        <taxon>Glycomycetales</taxon>
        <taxon>Glycomycetaceae</taxon>
        <taxon>Glycomyces</taxon>
    </lineage>
</organism>
<dbReference type="SUPFAM" id="SSF54637">
    <property type="entry name" value="Thioesterase/thiol ester dehydrase-isomerase"/>
    <property type="match status" value="1"/>
</dbReference>
<reference evidence="3" key="1">
    <citation type="submission" date="2016-10" db="EMBL/GenBank/DDBJ databases">
        <authorList>
            <person name="Varghese N."/>
            <person name="Submissions S."/>
        </authorList>
    </citation>
    <scope>NUCLEOTIDE SEQUENCE [LARGE SCALE GENOMIC DNA]</scope>
    <source>
        <strain evidence="3">CGMCC 4.3516</strain>
    </source>
</reference>
<evidence type="ECO:0000259" key="1">
    <source>
        <dbReference type="Pfam" id="PF13452"/>
    </source>
</evidence>
<proteinExistence type="predicted"/>
<gene>
    <name evidence="2" type="ORF">SAMN05216270_110149</name>
</gene>
<dbReference type="RefSeq" id="WP_091037957.1">
    <property type="nucleotide sequence ID" value="NZ_FNAD01000010.1"/>
</dbReference>
<dbReference type="STRING" id="58114.SAMN05216270_110149"/>
<dbReference type="Proteomes" id="UP000198949">
    <property type="component" value="Unassembled WGS sequence"/>
</dbReference>
<accession>A0A1G6ZAL4</accession>
<sequence>MLNPSYVGRSLPTTEPVSITADSVTRFARALGLRDPAEPTDGSQAPPRPVPPTYLISLTLPAAERLIDDPDFGLDWSRVLHREQRFAYHRELRAGAVVSCEVTIESIKTVAGNDLLSLRTGVTDAEGLAAEVWTTLFVAAGEPS</sequence>
<dbReference type="Gene3D" id="3.10.129.10">
    <property type="entry name" value="Hotdog Thioesterase"/>
    <property type="match status" value="1"/>
</dbReference>
<dbReference type="OrthoDB" id="5415111at2"/>
<dbReference type="InterPro" id="IPR029069">
    <property type="entry name" value="HotDog_dom_sf"/>
</dbReference>
<feature type="domain" description="FAS1-like dehydratase" evidence="1">
    <location>
        <begin position="6"/>
        <end position="123"/>
    </location>
</feature>
<evidence type="ECO:0000313" key="2">
    <source>
        <dbReference type="EMBL" id="SDD99678.1"/>
    </source>
</evidence>
<dbReference type="AlphaFoldDB" id="A0A1G6ZAL4"/>
<protein>
    <submittedName>
        <fullName evidence="2">N-terminal half of MaoC dehydratase</fullName>
    </submittedName>
</protein>
<dbReference type="InterPro" id="IPR039569">
    <property type="entry name" value="FAS1-like_DH_region"/>
</dbReference>
<dbReference type="EMBL" id="FNAD01000010">
    <property type="protein sequence ID" value="SDD99678.1"/>
    <property type="molecule type" value="Genomic_DNA"/>
</dbReference>
<keyword evidence="3" id="KW-1185">Reference proteome</keyword>
<dbReference type="Pfam" id="PF13452">
    <property type="entry name" value="FAS1_DH_region"/>
    <property type="match status" value="1"/>
</dbReference>